<dbReference type="RefSeq" id="WP_244862096.1">
    <property type="nucleotide sequence ID" value="NZ_BORJ01000007.1"/>
</dbReference>
<dbReference type="Proteomes" id="UP000680670">
    <property type="component" value="Unassembled WGS sequence"/>
</dbReference>
<reference evidence="1 2" key="1">
    <citation type="submission" date="2021-03" db="EMBL/GenBank/DDBJ databases">
        <title>Antimicrobial resistance genes in bacteria isolated from Japanese honey, and their potential for conferring macrolide and lincosamide resistance in the American foulbrood pathogen Paenibacillus larvae.</title>
        <authorList>
            <person name="Okamoto M."/>
            <person name="Kumagai M."/>
            <person name="Kanamori H."/>
            <person name="Takamatsu D."/>
        </authorList>
    </citation>
    <scope>NUCLEOTIDE SEQUENCE [LARGE SCALE GENOMIC DNA]</scope>
    <source>
        <strain evidence="1 2">J6TS1</strain>
    </source>
</reference>
<name>A0ABQ4KY07_SIMTE</name>
<comment type="caution">
    <text evidence="1">The sequence shown here is derived from an EMBL/GenBank/DDBJ whole genome shotgun (WGS) entry which is preliminary data.</text>
</comment>
<evidence type="ECO:0000313" key="2">
    <source>
        <dbReference type="Proteomes" id="UP000680670"/>
    </source>
</evidence>
<keyword evidence="2" id="KW-1185">Reference proteome</keyword>
<sequence length="352" mass="40296">MASSKITCKLFKLTGINSLDDVKINILNRTFADPLVIPKRGNEIYKSLSVEEKNFYFTWGGISEPNELIIQTTDENENEEKNEICVEYLFATAEIEYPKRRKKDSNGNILPKAQRVNYTQIMTYFFSFNKSVHLIICSSNDANQERVKKLVGTSYIANCDKDYEIPSDLFNWLFFKYIESDGCLGEGLDLMNINGFIGNTADEHNVFKGISDQTSELIITKAFISNGEILRTITARLRNEDIDIVFAIDDKSNTQIYVYQSEKLKLLEAEDNDTFFIIYLYSHLIPKLKSLYNEASEQFLSNEKRQFSEKIGLEVIKSIINRNSLSIEDVLELFSSPSDLRDTGQNVSIING</sequence>
<evidence type="ECO:0000313" key="1">
    <source>
        <dbReference type="EMBL" id="GIN96916.1"/>
    </source>
</evidence>
<protein>
    <submittedName>
        <fullName evidence="1">Uncharacterized protein</fullName>
    </submittedName>
</protein>
<dbReference type="EMBL" id="BORJ01000007">
    <property type="protein sequence ID" value="GIN96916.1"/>
    <property type="molecule type" value="Genomic_DNA"/>
</dbReference>
<accession>A0ABQ4KY07</accession>
<gene>
    <name evidence="1" type="ORF">J6TS1_27860</name>
</gene>
<organism evidence="1 2">
    <name type="scientific">Siminovitchia terrae</name>
    <name type="common">Bacillus terrae</name>
    <dbReference type="NCBI Taxonomy" id="1914933"/>
    <lineage>
        <taxon>Bacteria</taxon>
        <taxon>Bacillati</taxon>
        <taxon>Bacillota</taxon>
        <taxon>Bacilli</taxon>
        <taxon>Bacillales</taxon>
        <taxon>Bacillaceae</taxon>
        <taxon>Siminovitchia</taxon>
    </lineage>
</organism>
<proteinExistence type="predicted"/>